<dbReference type="EMBL" id="JEMT01028334">
    <property type="protein sequence ID" value="EXX55091.1"/>
    <property type="molecule type" value="Genomic_DNA"/>
</dbReference>
<evidence type="ECO:0000313" key="2">
    <source>
        <dbReference type="Proteomes" id="UP000022910"/>
    </source>
</evidence>
<dbReference type="Proteomes" id="UP000022910">
    <property type="component" value="Unassembled WGS sequence"/>
</dbReference>
<dbReference type="AlphaFoldDB" id="A0A015K6N0"/>
<dbReference type="PANTHER" id="PTHR43628:SF1">
    <property type="entry name" value="CHITIN SYNTHASE REGULATORY FACTOR 2-RELATED"/>
    <property type="match status" value="1"/>
</dbReference>
<accession>A0A015K6N0</accession>
<dbReference type="HOGENOM" id="CLU_000288_36_14_1"/>
<dbReference type="InterPro" id="IPR052945">
    <property type="entry name" value="Mitotic_Regulator"/>
</dbReference>
<dbReference type="InterPro" id="IPR006597">
    <property type="entry name" value="Sel1-like"/>
</dbReference>
<proteinExistence type="predicted"/>
<sequence length="304" mass="34739">MSNNNKTNKCYKLNPKLPSKQQLYEELSQIFIQNFDKINKKEIGPTIQNIHENIFEEDLSIVVDDLVNFYFKEVNEGKDKNERKQHILDCINNLNITLQEICNWLLNNQNNSNSIYLLGYFNCHGIGMSVNKQNAFELYLKATELENNSAQFDLAILYMDRNDIDNNLGKTFELSKVLAKKEYPGGINLLGYCYDIGIGTDINTQKAFELYHIAAELGNSHGINNLGCCYDNGIGTDVNKQKAIELYQKAANLGNDIAQYNLALMYECGDGINKDVDQAIFWYKKSAEQGYEYAQNKLKALLKE</sequence>
<dbReference type="SUPFAM" id="SSF81901">
    <property type="entry name" value="HCP-like"/>
    <property type="match status" value="1"/>
</dbReference>
<dbReference type="Pfam" id="PF08238">
    <property type="entry name" value="Sel1"/>
    <property type="match status" value="5"/>
</dbReference>
<comment type="caution">
    <text evidence="1">The sequence shown here is derived from an EMBL/GenBank/DDBJ whole genome shotgun (WGS) entry which is preliminary data.</text>
</comment>
<keyword evidence="2" id="KW-1185">Reference proteome</keyword>
<dbReference type="InterPro" id="IPR011990">
    <property type="entry name" value="TPR-like_helical_dom_sf"/>
</dbReference>
<name>A0A015K6N0_RHIIW</name>
<reference evidence="1 2" key="1">
    <citation type="submission" date="2014-02" db="EMBL/GenBank/DDBJ databases">
        <title>Single nucleus genome sequencing reveals high similarity among nuclei of an endomycorrhizal fungus.</title>
        <authorList>
            <person name="Lin K."/>
            <person name="Geurts R."/>
            <person name="Zhang Z."/>
            <person name="Limpens E."/>
            <person name="Saunders D.G."/>
            <person name="Mu D."/>
            <person name="Pang E."/>
            <person name="Cao H."/>
            <person name="Cha H."/>
            <person name="Lin T."/>
            <person name="Zhou Q."/>
            <person name="Shang Y."/>
            <person name="Li Y."/>
            <person name="Ivanov S."/>
            <person name="Sharma T."/>
            <person name="Velzen R.V."/>
            <person name="Ruijter N.D."/>
            <person name="Aanen D.K."/>
            <person name="Win J."/>
            <person name="Kamoun S."/>
            <person name="Bisseling T."/>
            <person name="Huang S."/>
        </authorList>
    </citation>
    <scope>NUCLEOTIDE SEQUENCE [LARGE SCALE GENOMIC DNA]</scope>
    <source>
        <strain evidence="2">DAOM197198w</strain>
    </source>
</reference>
<protein>
    <submittedName>
        <fullName evidence="1">Shc1p</fullName>
    </submittedName>
</protein>
<dbReference type="PANTHER" id="PTHR43628">
    <property type="entry name" value="ACTIVATOR OF C KINASE PROTEIN 1-RELATED"/>
    <property type="match status" value="1"/>
</dbReference>
<organism evidence="1 2">
    <name type="scientific">Rhizophagus irregularis (strain DAOM 197198w)</name>
    <name type="common">Glomus intraradices</name>
    <dbReference type="NCBI Taxonomy" id="1432141"/>
    <lineage>
        <taxon>Eukaryota</taxon>
        <taxon>Fungi</taxon>
        <taxon>Fungi incertae sedis</taxon>
        <taxon>Mucoromycota</taxon>
        <taxon>Glomeromycotina</taxon>
        <taxon>Glomeromycetes</taxon>
        <taxon>Glomerales</taxon>
        <taxon>Glomeraceae</taxon>
        <taxon>Rhizophagus</taxon>
    </lineage>
</organism>
<evidence type="ECO:0000313" key="1">
    <source>
        <dbReference type="EMBL" id="EXX55091.1"/>
    </source>
</evidence>
<dbReference type="OrthoDB" id="2324335at2759"/>
<dbReference type="SMART" id="SM00671">
    <property type="entry name" value="SEL1"/>
    <property type="match status" value="5"/>
</dbReference>
<gene>
    <name evidence="1" type="ORF">RirG_228380</name>
</gene>
<dbReference type="Gene3D" id="1.25.40.10">
    <property type="entry name" value="Tetratricopeptide repeat domain"/>
    <property type="match status" value="1"/>
</dbReference>